<dbReference type="EMBL" id="KN847483">
    <property type="protein sequence ID" value="KIX00487.1"/>
    <property type="molecule type" value="Genomic_DNA"/>
</dbReference>
<gene>
    <name evidence="2" type="ORF">Z518_10627</name>
</gene>
<protein>
    <recommendedName>
        <fullName evidence="4">Heterokaryon incompatibility domain-containing protein</fullName>
    </recommendedName>
</protein>
<name>A0A0D2FEN0_9EURO</name>
<dbReference type="HOGENOM" id="CLU_009388_3_0_1"/>
<evidence type="ECO:0000256" key="1">
    <source>
        <dbReference type="SAM" id="MobiDB-lite"/>
    </source>
</evidence>
<evidence type="ECO:0000313" key="3">
    <source>
        <dbReference type="Proteomes" id="UP000053617"/>
    </source>
</evidence>
<dbReference type="VEuPathDB" id="FungiDB:Z518_10627"/>
<accession>A0A0D2FEN0</accession>
<dbReference type="AlphaFoldDB" id="A0A0D2FEN0"/>
<evidence type="ECO:0000313" key="2">
    <source>
        <dbReference type="EMBL" id="KIX00487.1"/>
    </source>
</evidence>
<dbReference type="OrthoDB" id="2426273at2759"/>
<organism evidence="2 3">
    <name type="scientific">Rhinocladiella mackenziei CBS 650.93</name>
    <dbReference type="NCBI Taxonomy" id="1442369"/>
    <lineage>
        <taxon>Eukaryota</taxon>
        <taxon>Fungi</taxon>
        <taxon>Dikarya</taxon>
        <taxon>Ascomycota</taxon>
        <taxon>Pezizomycotina</taxon>
        <taxon>Eurotiomycetes</taxon>
        <taxon>Chaetothyriomycetidae</taxon>
        <taxon>Chaetothyriales</taxon>
        <taxon>Herpotrichiellaceae</taxon>
        <taxon>Rhinocladiella</taxon>
    </lineage>
</organism>
<dbReference type="PANTHER" id="PTHR39596">
    <property type="match status" value="1"/>
</dbReference>
<dbReference type="Proteomes" id="UP000053617">
    <property type="component" value="Unassembled WGS sequence"/>
</dbReference>
<dbReference type="GeneID" id="25298698"/>
<dbReference type="PANTHER" id="PTHR39596:SF2">
    <property type="entry name" value="HET DOMAIN PROTEIN (AFU_ORTHOLOGUE AFUA_1G17550)-RELATED"/>
    <property type="match status" value="1"/>
</dbReference>
<reference evidence="2 3" key="1">
    <citation type="submission" date="2015-01" db="EMBL/GenBank/DDBJ databases">
        <title>The Genome Sequence of Rhinocladiella mackenzie CBS 650.93.</title>
        <authorList>
            <consortium name="The Broad Institute Genomics Platform"/>
            <person name="Cuomo C."/>
            <person name="de Hoog S."/>
            <person name="Gorbushina A."/>
            <person name="Stielow B."/>
            <person name="Teixiera M."/>
            <person name="Abouelleil A."/>
            <person name="Chapman S.B."/>
            <person name="Priest M."/>
            <person name="Young S.K."/>
            <person name="Wortman J."/>
            <person name="Nusbaum C."/>
            <person name="Birren B."/>
        </authorList>
    </citation>
    <scope>NUCLEOTIDE SEQUENCE [LARGE SCALE GENOMIC DNA]</scope>
    <source>
        <strain evidence="2 3">CBS 650.93</strain>
    </source>
</reference>
<keyword evidence="3" id="KW-1185">Reference proteome</keyword>
<dbReference type="RefSeq" id="XP_013267623.1">
    <property type="nucleotide sequence ID" value="XM_013412169.1"/>
</dbReference>
<feature type="region of interest" description="Disordered" evidence="1">
    <location>
        <begin position="646"/>
        <end position="667"/>
    </location>
</feature>
<proteinExistence type="predicted"/>
<evidence type="ECO:0008006" key="4">
    <source>
        <dbReference type="Google" id="ProtNLM"/>
    </source>
</evidence>
<dbReference type="STRING" id="1442369.A0A0D2FEN0"/>
<sequence>MDHLLKMTYAIYPDIEIPYLCDGWTYSDPFETYPERLGFTRSDLINAPSSTQPATEVDKLLQALLFFGLLQTIFGSLFERNQFIRSNPTGQRIISTQHLRRMTVYFNEKRPDRLDPGWNKEWRNIRKYLVLANSIVVARQENCEALGRVQTPTQLLLTVLLQFLAKNLGIPDEVRRSRNLKSGLIENMMIERGWCRRQVAYLTESLHVESLYTLSRIERPDAHLRHSMACETVDCVANQVDRETYRTKHVCHDGSCAPVTANQEEMFNMLKSGHLPLIANRNYADRNDIKLLDTRSARTYVAVSHVWSHGLGNPRNNSLPKCQLARLNQIVNDLYGHEEEEQGVSVPYWIDTICCPTDPTEARALAILNLRKTYRGADKVLVLDANLEVINSAPLFVPEIALHISCSTWLTRLWTLQEGALAASIYFHFADRIIDLASIEWSLRYDRSCREFSDLLGGLYNFRHADQKDMGLPASGLIQFLHASVRNRSTSYASDEALCLATLAGLDMEDIARFEGVEDRMYEFWRLLRPAPSLMAFWSGPRMRTKGRRWGPRTLRGGFDLNLDMKMAAREEEEASMRGEKGAVITERGMMIMAPGLIFEAQEQDMRMEIGPLVKGEQFLVQCVSAGEENKENSWFHVRKTRTDEVSDKLSQLPPASSEACQTKTEGRGGHCDQCQYALILKRGKRLDVANYDEGAIDHQALLVSIEQGRPGMVIFSDIIYNVSINQFPGEVRQDPREVTGSAVISVSDRSTANIDHLALVNGVEIGSELKASGDKEKRLPVFNGWMLQDTQEWCIG</sequence>